<evidence type="ECO:0000256" key="1">
    <source>
        <dbReference type="ARBA" id="ARBA00023242"/>
    </source>
</evidence>
<proteinExistence type="predicted"/>
<keyword evidence="4" id="KW-1185">Reference proteome</keyword>
<feature type="domain" description="Zn(2)-C6 fungal-type" evidence="2">
    <location>
        <begin position="12"/>
        <end position="42"/>
    </location>
</feature>
<dbReference type="SMART" id="SM00066">
    <property type="entry name" value="GAL4"/>
    <property type="match status" value="1"/>
</dbReference>
<dbReference type="Gene3D" id="4.10.240.10">
    <property type="entry name" value="Zn(2)-C6 fungal-type DNA-binding domain"/>
    <property type="match status" value="1"/>
</dbReference>
<keyword evidence="1" id="KW-0539">Nucleus</keyword>
<dbReference type="EMBL" id="ML994665">
    <property type="protein sequence ID" value="KAF2179553.1"/>
    <property type="molecule type" value="Genomic_DNA"/>
</dbReference>
<dbReference type="AlphaFoldDB" id="A0A6A6DKS6"/>
<dbReference type="PROSITE" id="PS00463">
    <property type="entry name" value="ZN2_CY6_FUNGAL_1"/>
    <property type="match status" value="1"/>
</dbReference>
<evidence type="ECO:0000259" key="2">
    <source>
        <dbReference type="PROSITE" id="PS50048"/>
    </source>
</evidence>
<dbReference type="Proteomes" id="UP000800200">
    <property type="component" value="Unassembled WGS sequence"/>
</dbReference>
<dbReference type="InterPro" id="IPR036864">
    <property type="entry name" value="Zn2-C6_fun-type_DNA-bd_sf"/>
</dbReference>
<dbReference type="PANTHER" id="PTHR47784:SF5">
    <property type="entry name" value="STEROL UPTAKE CONTROL PROTEIN 2"/>
    <property type="match status" value="1"/>
</dbReference>
<dbReference type="InterPro" id="IPR053157">
    <property type="entry name" value="Sterol_Uptake_Regulator"/>
</dbReference>
<dbReference type="SUPFAM" id="SSF57701">
    <property type="entry name" value="Zn2/Cys6 DNA-binding domain"/>
    <property type="match status" value="1"/>
</dbReference>
<evidence type="ECO:0000313" key="3">
    <source>
        <dbReference type="EMBL" id="KAF2179553.1"/>
    </source>
</evidence>
<sequence length="419" mass="47067">MPRRPHTKSRHGCARCKRKKVKCDETRPQCKRCFTVDAECEYVALSRPPVRVPTATNHSPQGHEAGQYSAYSLVSSQAFSTNGDRTNFVDGNGTFGYLCNFLNSQTSSSRDLNLTDLKLMRQYCTSTFHSLDLDGVTMKEWQVIVPEIAEQYPFLMHGILSASALHLAVIVTDNAERVKWRSLSLGHLDLGLTVYMSLLGSITPENCNALFAFSGLLPLLSFGYPITDGTITQPPQGSPQAIDGIISLITLLRGIHTILNTSSRWVADGPLRNIIRMRERTAEPRLDVSEDTKRQLQQLCALNETLQKEEPEKQAILDQVIGKLQNIFYLLHVEPERPSALMMWPLGVNESYLLLLKSGDSMAMVLLAYWGATFKYLDNVWALHGWGRYIVDAACSTLDEKFGEILRWPREQVELQTGD</sequence>
<dbReference type="CDD" id="cd00067">
    <property type="entry name" value="GAL4"/>
    <property type="match status" value="1"/>
</dbReference>
<dbReference type="GO" id="GO:0001228">
    <property type="term" value="F:DNA-binding transcription activator activity, RNA polymerase II-specific"/>
    <property type="evidence" value="ECO:0007669"/>
    <property type="project" value="TreeGrafter"/>
</dbReference>
<dbReference type="InterPro" id="IPR001138">
    <property type="entry name" value="Zn2Cys6_DnaBD"/>
</dbReference>
<dbReference type="OrthoDB" id="5386330at2759"/>
<reference evidence="3" key="1">
    <citation type="journal article" date="2020" name="Stud. Mycol.">
        <title>101 Dothideomycetes genomes: a test case for predicting lifestyles and emergence of pathogens.</title>
        <authorList>
            <person name="Haridas S."/>
            <person name="Albert R."/>
            <person name="Binder M."/>
            <person name="Bloem J."/>
            <person name="Labutti K."/>
            <person name="Salamov A."/>
            <person name="Andreopoulos B."/>
            <person name="Baker S."/>
            <person name="Barry K."/>
            <person name="Bills G."/>
            <person name="Bluhm B."/>
            <person name="Cannon C."/>
            <person name="Castanera R."/>
            <person name="Culley D."/>
            <person name="Daum C."/>
            <person name="Ezra D."/>
            <person name="Gonzalez J."/>
            <person name="Henrissat B."/>
            <person name="Kuo A."/>
            <person name="Liang C."/>
            <person name="Lipzen A."/>
            <person name="Lutzoni F."/>
            <person name="Magnuson J."/>
            <person name="Mondo S."/>
            <person name="Nolan M."/>
            <person name="Ohm R."/>
            <person name="Pangilinan J."/>
            <person name="Park H.-J."/>
            <person name="Ramirez L."/>
            <person name="Alfaro M."/>
            <person name="Sun H."/>
            <person name="Tritt A."/>
            <person name="Yoshinaga Y."/>
            <person name="Zwiers L.-H."/>
            <person name="Turgeon B."/>
            <person name="Goodwin S."/>
            <person name="Spatafora J."/>
            <person name="Crous P."/>
            <person name="Grigoriev I."/>
        </authorList>
    </citation>
    <scope>NUCLEOTIDE SEQUENCE</scope>
    <source>
        <strain evidence="3">CBS 207.26</strain>
    </source>
</reference>
<dbReference type="PROSITE" id="PS50048">
    <property type="entry name" value="ZN2_CY6_FUNGAL_2"/>
    <property type="match status" value="1"/>
</dbReference>
<name>A0A6A6DKS6_9PEZI</name>
<gene>
    <name evidence="3" type="ORF">K469DRAFT_595511</name>
</gene>
<organism evidence="3 4">
    <name type="scientific">Zopfia rhizophila CBS 207.26</name>
    <dbReference type="NCBI Taxonomy" id="1314779"/>
    <lineage>
        <taxon>Eukaryota</taxon>
        <taxon>Fungi</taxon>
        <taxon>Dikarya</taxon>
        <taxon>Ascomycota</taxon>
        <taxon>Pezizomycotina</taxon>
        <taxon>Dothideomycetes</taxon>
        <taxon>Dothideomycetes incertae sedis</taxon>
        <taxon>Zopfiaceae</taxon>
        <taxon>Zopfia</taxon>
    </lineage>
</organism>
<protein>
    <recommendedName>
        <fullName evidence="2">Zn(2)-C6 fungal-type domain-containing protein</fullName>
    </recommendedName>
</protein>
<dbReference type="GO" id="GO:0008270">
    <property type="term" value="F:zinc ion binding"/>
    <property type="evidence" value="ECO:0007669"/>
    <property type="project" value="InterPro"/>
</dbReference>
<dbReference type="PANTHER" id="PTHR47784">
    <property type="entry name" value="STEROL UPTAKE CONTROL PROTEIN 2"/>
    <property type="match status" value="1"/>
</dbReference>
<accession>A0A6A6DKS6</accession>
<dbReference type="Pfam" id="PF00172">
    <property type="entry name" value="Zn_clus"/>
    <property type="match status" value="1"/>
</dbReference>
<evidence type="ECO:0000313" key="4">
    <source>
        <dbReference type="Proteomes" id="UP000800200"/>
    </source>
</evidence>